<dbReference type="Proteomes" id="UP000594638">
    <property type="component" value="Unassembled WGS sequence"/>
</dbReference>
<comment type="caution">
    <text evidence="1">The sequence shown here is derived from an EMBL/GenBank/DDBJ whole genome shotgun (WGS) entry which is preliminary data.</text>
</comment>
<dbReference type="Gramene" id="OE9A103081T1">
    <property type="protein sequence ID" value="OE9A103081C1"/>
    <property type="gene ID" value="OE9A103081"/>
</dbReference>
<accession>A0A8S0TL96</accession>
<dbReference type="EMBL" id="CACTIH010006029">
    <property type="protein sequence ID" value="CAA3003833.1"/>
    <property type="molecule type" value="Genomic_DNA"/>
</dbReference>
<protein>
    <submittedName>
        <fullName evidence="1">Uncharacterized protein</fullName>
    </submittedName>
</protein>
<reference evidence="1 2" key="1">
    <citation type="submission" date="2019-12" db="EMBL/GenBank/DDBJ databases">
        <authorList>
            <person name="Alioto T."/>
            <person name="Alioto T."/>
            <person name="Gomez Garrido J."/>
        </authorList>
    </citation>
    <scope>NUCLEOTIDE SEQUENCE [LARGE SCALE GENOMIC DNA]</scope>
</reference>
<gene>
    <name evidence="1" type="ORF">OLEA9_A103081</name>
</gene>
<evidence type="ECO:0000313" key="1">
    <source>
        <dbReference type="EMBL" id="CAA3003833.1"/>
    </source>
</evidence>
<sequence>MKPNLLHCNESRPGRFERDQRLLWNMNLGEDGFERDQQQLIGMQQATIKFSS</sequence>
<keyword evidence="2" id="KW-1185">Reference proteome</keyword>
<organism evidence="1 2">
    <name type="scientific">Olea europaea subsp. europaea</name>
    <dbReference type="NCBI Taxonomy" id="158383"/>
    <lineage>
        <taxon>Eukaryota</taxon>
        <taxon>Viridiplantae</taxon>
        <taxon>Streptophyta</taxon>
        <taxon>Embryophyta</taxon>
        <taxon>Tracheophyta</taxon>
        <taxon>Spermatophyta</taxon>
        <taxon>Magnoliopsida</taxon>
        <taxon>eudicotyledons</taxon>
        <taxon>Gunneridae</taxon>
        <taxon>Pentapetalae</taxon>
        <taxon>asterids</taxon>
        <taxon>lamiids</taxon>
        <taxon>Lamiales</taxon>
        <taxon>Oleaceae</taxon>
        <taxon>Oleeae</taxon>
        <taxon>Olea</taxon>
    </lineage>
</organism>
<dbReference type="AlphaFoldDB" id="A0A8S0TL96"/>
<proteinExistence type="predicted"/>
<name>A0A8S0TL96_OLEEU</name>
<evidence type="ECO:0000313" key="2">
    <source>
        <dbReference type="Proteomes" id="UP000594638"/>
    </source>
</evidence>